<gene>
    <name evidence="2" type="ORF">A3Q56_05213</name>
</gene>
<reference evidence="2 3" key="1">
    <citation type="submission" date="2016-04" db="EMBL/GenBank/DDBJ databases">
        <title>The genome of Intoshia linei affirms orthonectids as highly simplified spiralians.</title>
        <authorList>
            <person name="Mikhailov K.V."/>
            <person name="Slusarev G.S."/>
            <person name="Nikitin M.A."/>
            <person name="Logacheva M.D."/>
            <person name="Penin A."/>
            <person name="Aleoshin V."/>
            <person name="Panchin Y.V."/>
        </authorList>
    </citation>
    <scope>NUCLEOTIDE SEQUENCE [LARGE SCALE GENOMIC DNA]</scope>
    <source>
        <strain evidence="2">Intl2013</strain>
        <tissue evidence="2">Whole animal</tissue>
    </source>
</reference>
<comment type="caution">
    <text evidence="2">The sequence shown here is derived from an EMBL/GenBank/DDBJ whole genome shotgun (WGS) entry which is preliminary data.</text>
</comment>
<evidence type="ECO:0000259" key="1">
    <source>
        <dbReference type="Pfam" id="PF16491"/>
    </source>
</evidence>
<evidence type="ECO:0000313" key="2">
    <source>
        <dbReference type="EMBL" id="OAF67060.1"/>
    </source>
</evidence>
<proteinExistence type="predicted"/>
<name>A0A177AYX6_9BILA</name>
<accession>A0A177AYX6</accession>
<dbReference type="InterPro" id="IPR032456">
    <property type="entry name" value="Peptidase_M48_N"/>
</dbReference>
<dbReference type="AlphaFoldDB" id="A0A177AYX6"/>
<feature type="non-terminal residue" evidence="2">
    <location>
        <position position="182"/>
    </location>
</feature>
<keyword evidence="3" id="KW-1185">Reference proteome</keyword>
<evidence type="ECO:0000313" key="3">
    <source>
        <dbReference type="Proteomes" id="UP000078046"/>
    </source>
</evidence>
<organism evidence="2 3">
    <name type="scientific">Intoshia linei</name>
    <dbReference type="NCBI Taxonomy" id="1819745"/>
    <lineage>
        <taxon>Eukaryota</taxon>
        <taxon>Metazoa</taxon>
        <taxon>Spiralia</taxon>
        <taxon>Lophotrochozoa</taxon>
        <taxon>Mesozoa</taxon>
        <taxon>Orthonectida</taxon>
        <taxon>Rhopaluridae</taxon>
        <taxon>Intoshia</taxon>
    </lineage>
</organism>
<dbReference type="EMBL" id="LWCA01000754">
    <property type="protein sequence ID" value="OAF67060.1"/>
    <property type="molecule type" value="Genomic_DNA"/>
</dbReference>
<protein>
    <recommendedName>
        <fullName evidence="1">CAAX prenyl protease 1 N-terminal domain-containing protein</fullName>
    </recommendedName>
</protein>
<sequence>MSLDSERVKLSKKIFTNRKMKYSSINNKRHVIFTQFHQDCLTDILVTRILSKIHSIHTNKLLTINEKFKLKQILVSLKNQKVPSRLKPYLSNEKMDKAYKYERDKLRFDIIHGTYQHLEICVVLYFKIMSLFWLFSEYVIENTYFHYLNKESISYEAGKCGLIDDLVRRSEQFKIIIFLVKL</sequence>
<dbReference type="Pfam" id="PF16491">
    <property type="entry name" value="Peptidase_M48_N"/>
    <property type="match status" value="1"/>
</dbReference>
<feature type="domain" description="CAAX prenyl protease 1 N-terminal" evidence="1">
    <location>
        <begin position="75"/>
        <end position="146"/>
    </location>
</feature>
<dbReference type="Proteomes" id="UP000078046">
    <property type="component" value="Unassembled WGS sequence"/>
</dbReference>